<gene>
    <name evidence="11" type="ORF">O159_28060</name>
</gene>
<feature type="site" description="Transition state stabilizer" evidence="8">
    <location>
        <position position="160"/>
    </location>
</feature>
<dbReference type="GO" id="GO:0006281">
    <property type="term" value="P:DNA repair"/>
    <property type="evidence" value="ECO:0007669"/>
    <property type="project" value="InterPro"/>
</dbReference>
<keyword evidence="7" id="KW-0464">Manganese</keyword>
<comment type="similarity">
    <text evidence="2">Belongs to the DNA repair enzymes AP/ExoA family.</text>
</comment>
<dbReference type="GO" id="GO:0003677">
    <property type="term" value="F:DNA binding"/>
    <property type="evidence" value="ECO:0007669"/>
    <property type="project" value="InterPro"/>
</dbReference>
<accession>U3P8R7</accession>
<evidence type="ECO:0000256" key="8">
    <source>
        <dbReference type="PIRSR" id="PIRSR604808-3"/>
    </source>
</evidence>
<dbReference type="RefSeq" id="WP_021756158.1">
    <property type="nucleotide sequence ID" value="NC_022438.1"/>
</dbReference>
<sequence>MRVATWNVNSIRTRVARVVDWMVREDVDALAMQEIKCKPEQFPHEAFEKAGYEVVLHGLNQWNGVAIASRLPIDEPEIGFPDMPGFLKGHYGPGLPTEARAIGATVEGVRLWSLYVPNGRALDDPHYAYKLDWLAALLANARSWLAEDPELPLALMGDWNVAPLDSDVGDPSLIPDVSTHISPPERTAFAAFEKARLTDVVRPIVPEGYTYWDYKQLRFPRNEGMRIDFVLGSRAFADRVVDASIHRDERKGDAPSDHVPVLVELADDRPEDADDRPMFR</sequence>
<dbReference type="PATRIC" id="fig|1389489.3.peg.2691"/>
<feature type="binding site" evidence="7">
    <location>
        <position position="258"/>
    </location>
    <ligand>
        <name>Mg(2+)</name>
        <dbReference type="ChEBI" id="CHEBI:18420"/>
        <label>1</label>
    </ligand>
</feature>
<feature type="binding site" evidence="7">
    <location>
        <position position="158"/>
    </location>
    <ligand>
        <name>Mg(2+)</name>
        <dbReference type="ChEBI" id="CHEBI:18420"/>
        <label>1</label>
    </ligand>
</feature>
<dbReference type="Gene3D" id="3.60.10.10">
    <property type="entry name" value="Endonuclease/exonuclease/phosphatase"/>
    <property type="match status" value="1"/>
</dbReference>
<evidence type="ECO:0000313" key="11">
    <source>
        <dbReference type="EMBL" id="AGW42690.1"/>
    </source>
</evidence>
<dbReference type="InterPro" id="IPR036691">
    <property type="entry name" value="Endo/exonu/phosph_ase_sf"/>
</dbReference>
<keyword evidence="3 7" id="KW-0479">Metal-binding</keyword>
<dbReference type="PANTHER" id="PTHR43250">
    <property type="entry name" value="EXODEOXYRIBONUCLEASE III"/>
    <property type="match status" value="1"/>
</dbReference>
<dbReference type="STRING" id="1389489.O159_28060"/>
<evidence type="ECO:0000256" key="1">
    <source>
        <dbReference type="ARBA" id="ARBA00001936"/>
    </source>
</evidence>
<dbReference type="InterPro" id="IPR005135">
    <property type="entry name" value="Endo/exonuclease/phosphatase"/>
</dbReference>
<dbReference type="PROSITE" id="PS00728">
    <property type="entry name" value="AP_NUCLEASE_F1_3"/>
    <property type="match status" value="1"/>
</dbReference>
<dbReference type="GO" id="GO:0008311">
    <property type="term" value="F:double-stranded DNA 3'-5' DNA exonuclease activity"/>
    <property type="evidence" value="ECO:0007669"/>
    <property type="project" value="InterPro"/>
</dbReference>
<name>U3P8R7_LEIXC</name>
<organism evidence="11 12">
    <name type="scientific">Leifsonia xyli subsp. cynodontis DSM 46306</name>
    <dbReference type="NCBI Taxonomy" id="1389489"/>
    <lineage>
        <taxon>Bacteria</taxon>
        <taxon>Bacillati</taxon>
        <taxon>Actinomycetota</taxon>
        <taxon>Actinomycetes</taxon>
        <taxon>Micrococcales</taxon>
        <taxon>Microbacteriaceae</taxon>
        <taxon>Leifsonia</taxon>
    </lineage>
</organism>
<comment type="cofactor">
    <cofactor evidence="1">
        <name>Mn(2+)</name>
        <dbReference type="ChEBI" id="CHEBI:29035"/>
    </cofactor>
</comment>
<reference evidence="11 12" key="1">
    <citation type="journal article" date="2013" name="Genome Announc.">
        <title>Complete Genome Sequence of Leifsonia xyli subsp. cynodontis Strain DSM46306, a Gram-Positive Bacterial Pathogen of Grasses.</title>
        <authorList>
            <person name="Monteiro-Vitorello C.B."/>
            <person name="Zerillo M.M."/>
            <person name="Van Sluys M.A."/>
            <person name="Camargo L.E."/>
            <person name="Kitajima J.P."/>
        </authorList>
    </citation>
    <scope>NUCLEOTIDE SEQUENCE [LARGE SCALE GENOMIC DNA]</scope>
    <source>
        <strain evidence="11 12">DSM 46306</strain>
    </source>
</reference>
<feature type="site" description="Interaction with DNA substrate" evidence="8">
    <location>
        <position position="258"/>
    </location>
</feature>
<dbReference type="InterPro" id="IPR004808">
    <property type="entry name" value="AP_endonuc_1"/>
</dbReference>
<evidence type="ECO:0000256" key="3">
    <source>
        <dbReference type="ARBA" id="ARBA00022723"/>
    </source>
</evidence>
<feature type="binding site" evidence="7">
    <location>
        <position position="34"/>
    </location>
    <ligand>
        <name>Mg(2+)</name>
        <dbReference type="ChEBI" id="CHEBI:18420"/>
        <label>1</label>
    </ligand>
</feature>
<evidence type="ECO:0000256" key="6">
    <source>
        <dbReference type="PIRSR" id="PIRSR604808-1"/>
    </source>
</evidence>
<feature type="active site" description="Proton donor/acceptor" evidence="6">
    <location>
        <position position="158"/>
    </location>
</feature>
<dbReference type="InterPro" id="IPR020848">
    <property type="entry name" value="AP_endonuclease_F1_CS"/>
</dbReference>
<feature type="region of interest" description="Disordered" evidence="9">
    <location>
        <begin position="247"/>
        <end position="280"/>
    </location>
</feature>
<dbReference type="EMBL" id="CP006734">
    <property type="protein sequence ID" value="AGW42690.1"/>
    <property type="molecule type" value="Genomic_DNA"/>
</dbReference>
<feature type="binding site" evidence="7">
    <location>
        <position position="7"/>
    </location>
    <ligand>
        <name>Mg(2+)</name>
        <dbReference type="ChEBI" id="CHEBI:18420"/>
        <label>1</label>
    </ligand>
</feature>
<proteinExistence type="inferred from homology"/>
<dbReference type="GO" id="GO:0004519">
    <property type="term" value="F:endonuclease activity"/>
    <property type="evidence" value="ECO:0007669"/>
    <property type="project" value="InterPro"/>
</dbReference>
<evidence type="ECO:0000256" key="4">
    <source>
        <dbReference type="ARBA" id="ARBA00022801"/>
    </source>
</evidence>
<dbReference type="GO" id="GO:0046872">
    <property type="term" value="F:metal ion binding"/>
    <property type="evidence" value="ECO:0007669"/>
    <property type="project" value="UniProtKB-KW"/>
</dbReference>
<dbReference type="OrthoDB" id="9803914at2"/>
<evidence type="ECO:0000256" key="2">
    <source>
        <dbReference type="ARBA" id="ARBA00007092"/>
    </source>
</evidence>
<keyword evidence="4" id="KW-0378">Hydrolase</keyword>
<dbReference type="CDD" id="cd09086">
    <property type="entry name" value="ExoIII-like_AP-endo"/>
    <property type="match status" value="1"/>
</dbReference>
<dbReference type="eggNOG" id="COG0708">
    <property type="taxonomic scope" value="Bacteria"/>
</dbReference>
<feature type="binding site" evidence="7">
    <location>
        <position position="257"/>
    </location>
    <ligand>
        <name>Mg(2+)</name>
        <dbReference type="ChEBI" id="CHEBI:18420"/>
        <label>1</label>
    </ligand>
</feature>
<dbReference type="PROSITE" id="PS51435">
    <property type="entry name" value="AP_NUCLEASE_F1_4"/>
    <property type="match status" value="1"/>
</dbReference>
<feature type="active site" description="Proton acceptor" evidence="6">
    <location>
        <position position="258"/>
    </location>
</feature>
<dbReference type="Pfam" id="PF03372">
    <property type="entry name" value="Exo_endo_phos"/>
    <property type="match status" value="1"/>
</dbReference>
<dbReference type="HOGENOM" id="CLU_027539_0_2_11"/>
<evidence type="ECO:0000256" key="9">
    <source>
        <dbReference type="SAM" id="MobiDB-lite"/>
    </source>
</evidence>
<evidence type="ECO:0000259" key="10">
    <source>
        <dbReference type="Pfam" id="PF03372"/>
    </source>
</evidence>
<dbReference type="NCBIfam" id="TIGR00633">
    <property type="entry name" value="xth"/>
    <property type="match status" value="1"/>
</dbReference>
<dbReference type="InterPro" id="IPR037493">
    <property type="entry name" value="ExoIII-like"/>
</dbReference>
<keyword evidence="12" id="KW-1185">Reference proteome</keyword>
<keyword evidence="5 7" id="KW-0460">Magnesium</keyword>
<evidence type="ECO:0000256" key="7">
    <source>
        <dbReference type="PIRSR" id="PIRSR604808-2"/>
    </source>
</evidence>
<feature type="compositionally biased region" description="Basic and acidic residues" evidence="9">
    <location>
        <begin position="247"/>
        <end position="256"/>
    </location>
</feature>
<dbReference type="SUPFAM" id="SSF56219">
    <property type="entry name" value="DNase I-like"/>
    <property type="match status" value="1"/>
</dbReference>
<comment type="cofactor">
    <cofactor evidence="7">
        <name>Mg(2+)</name>
        <dbReference type="ChEBI" id="CHEBI:18420"/>
    </cofactor>
    <cofactor evidence="7">
        <name>Mn(2+)</name>
        <dbReference type="ChEBI" id="CHEBI:29035"/>
    </cofactor>
    <text evidence="7">Probably binds two magnesium or manganese ions per subunit.</text>
</comment>
<feature type="active site" evidence="6">
    <location>
        <position position="115"/>
    </location>
</feature>
<dbReference type="NCBIfam" id="TIGR00195">
    <property type="entry name" value="exoDNase_III"/>
    <property type="match status" value="1"/>
</dbReference>
<feature type="binding site" evidence="7">
    <location>
        <position position="160"/>
    </location>
    <ligand>
        <name>Mg(2+)</name>
        <dbReference type="ChEBI" id="CHEBI:18420"/>
        <label>1</label>
    </ligand>
</feature>
<dbReference type="Proteomes" id="UP000016743">
    <property type="component" value="Chromosome"/>
</dbReference>
<feature type="site" description="Important for catalytic activity" evidence="8">
    <location>
        <position position="228"/>
    </location>
</feature>
<evidence type="ECO:0000256" key="5">
    <source>
        <dbReference type="ARBA" id="ARBA00022842"/>
    </source>
</evidence>
<dbReference type="AlphaFoldDB" id="U3P8R7"/>
<evidence type="ECO:0000313" key="12">
    <source>
        <dbReference type="Proteomes" id="UP000016743"/>
    </source>
</evidence>
<feature type="domain" description="Endonuclease/exonuclease/phosphatase" evidence="10">
    <location>
        <begin position="4"/>
        <end position="258"/>
    </location>
</feature>
<dbReference type="KEGG" id="lxy:O159_28060"/>
<protein>
    <recommendedName>
        <fullName evidence="10">Endonuclease/exonuclease/phosphatase domain-containing protein</fullName>
    </recommendedName>
</protein>
<dbReference type="PANTHER" id="PTHR43250:SF2">
    <property type="entry name" value="EXODEOXYRIBONUCLEASE III"/>
    <property type="match status" value="1"/>
</dbReference>